<dbReference type="Proteomes" id="UP000198656">
    <property type="component" value="Unassembled WGS sequence"/>
</dbReference>
<accession>A0A1G7YUC9</accession>
<dbReference type="EMBL" id="FNCP01000008">
    <property type="protein sequence ID" value="SDG99866.1"/>
    <property type="molecule type" value="Genomic_DNA"/>
</dbReference>
<dbReference type="STRING" id="1121419.SAMN05443529_108154"/>
<evidence type="ECO:0000313" key="2">
    <source>
        <dbReference type="Proteomes" id="UP000198656"/>
    </source>
</evidence>
<proteinExistence type="predicted"/>
<gene>
    <name evidence="1" type="ORF">SAMN05443529_108154</name>
</gene>
<dbReference type="RefSeq" id="WP_092332557.1">
    <property type="nucleotide sequence ID" value="NZ_FNCP01000008.1"/>
</dbReference>
<protein>
    <submittedName>
        <fullName evidence="1">Uncharacterized protein</fullName>
    </submittedName>
</protein>
<sequence>MSTEIRRQYANKSFSKGELKKFALKLCRFLNILPWEGSVFLRQKDQDFEISSKVTIGEIENICEIGTMVSHVDFHLSYNIINLSCKSAQVLDVLYVINANREYSERLIFFVENILEIKRLTEGINQRQILAIDSPVLKLLEQVYEREIENTGGWTLEEYLHHVIQTHCQEVLGSAPTFP</sequence>
<keyword evidence="2" id="KW-1185">Reference proteome</keyword>
<organism evidence="1 2">
    <name type="scientific">Desulfosporosinus hippei DSM 8344</name>
    <dbReference type="NCBI Taxonomy" id="1121419"/>
    <lineage>
        <taxon>Bacteria</taxon>
        <taxon>Bacillati</taxon>
        <taxon>Bacillota</taxon>
        <taxon>Clostridia</taxon>
        <taxon>Eubacteriales</taxon>
        <taxon>Desulfitobacteriaceae</taxon>
        <taxon>Desulfosporosinus</taxon>
    </lineage>
</organism>
<evidence type="ECO:0000313" key="1">
    <source>
        <dbReference type="EMBL" id="SDG99866.1"/>
    </source>
</evidence>
<name>A0A1G7YUC9_9FIRM</name>
<reference evidence="2" key="1">
    <citation type="submission" date="2016-10" db="EMBL/GenBank/DDBJ databases">
        <authorList>
            <person name="Varghese N."/>
            <person name="Submissions S."/>
        </authorList>
    </citation>
    <scope>NUCLEOTIDE SEQUENCE [LARGE SCALE GENOMIC DNA]</scope>
    <source>
        <strain evidence="2">DSM 8344</strain>
    </source>
</reference>
<dbReference type="OrthoDB" id="1795808at2"/>
<dbReference type="AlphaFoldDB" id="A0A1G7YUC9"/>